<dbReference type="Gene3D" id="3.40.50.2300">
    <property type="match status" value="1"/>
</dbReference>
<sequence length="241" mass="27607">MLKKVLHVDDQKIIRELVEFGFEDTDIDLLSVSCFDQFLQSLHIFKPDVVLLDALLDDCNIIDLVNNINKQGISPPIIFLSSLDEQTLFAQGKPINLLGVITKPFIPQKLPEQVSALFNQKLNSKLVYTRYNTEGTSNSRLSQLRLKYQQHLKNTIHDIEDLWNVIQPEKDCSDVLKKLIPELHKISGTAGIHNMFTISEIAGQLEELLRQFEIKNTMNTRDLIRDGSTLFHTLINEIKDL</sequence>
<feature type="domain" description="Response regulatory" evidence="5">
    <location>
        <begin position="4"/>
        <end position="118"/>
    </location>
</feature>
<evidence type="ECO:0000256" key="2">
    <source>
        <dbReference type="ARBA" id="ARBA00023012"/>
    </source>
</evidence>
<evidence type="ECO:0000313" key="8">
    <source>
        <dbReference type="Proteomes" id="UP000690515"/>
    </source>
</evidence>
<evidence type="ECO:0000313" key="7">
    <source>
        <dbReference type="EMBL" id="MBU2713595.1"/>
    </source>
</evidence>
<dbReference type="InterPro" id="IPR036641">
    <property type="entry name" value="HPT_dom_sf"/>
</dbReference>
<keyword evidence="1 4" id="KW-0597">Phosphoprotein</keyword>
<feature type="domain" description="HPt" evidence="6">
    <location>
        <begin position="144"/>
        <end position="241"/>
    </location>
</feature>
<dbReference type="EMBL" id="JAGSOY010000090">
    <property type="protein sequence ID" value="MBU2713595.1"/>
    <property type="molecule type" value="Genomic_DNA"/>
</dbReference>
<dbReference type="RefSeq" id="WP_215821880.1">
    <property type="nucleotide sequence ID" value="NZ_JAGSOY010000090.1"/>
</dbReference>
<dbReference type="InterPro" id="IPR001789">
    <property type="entry name" value="Sig_transdc_resp-reg_receiver"/>
</dbReference>
<evidence type="ECO:0000256" key="4">
    <source>
        <dbReference type="PROSITE-ProRule" id="PRU00169"/>
    </source>
</evidence>
<name>A0ABS5ZK43_9GAMM</name>
<proteinExistence type="predicted"/>
<dbReference type="PROSITE" id="PS50894">
    <property type="entry name" value="HPT"/>
    <property type="match status" value="1"/>
</dbReference>
<dbReference type="Pfam" id="PF00072">
    <property type="entry name" value="Response_reg"/>
    <property type="match status" value="1"/>
</dbReference>
<keyword evidence="8" id="KW-1185">Reference proteome</keyword>
<dbReference type="SUPFAM" id="SSF52172">
    <property type="entry name" value="CheY-like"/>
    <property type="match status" value="1"/>
</dbReference>
<feature type="modified residue" description="Phosphohistidine" evidence="3">
    <location>
        <position position="184"/>
    </location>
</feature>
<evidence type="ECO:0000256" key="1">
    <source>
        <dbReference type="ARBA" id="ARBA00022553"/>
    </source>
</evidence>
<evidence type="ECO:0000259" key="5">
    <source>
        <dbReference type="PROSITE" id="PS50110"/>
    </source>
</evidence>
<dbReference type="SUPFAM" id="SSF47226">
    <property type="entry name" value="Histidine-containing phosphotransfer domain, HPT domain"/>
    <property type="match status" value="1"/>
</dbReference>
<accession>A0ABS5ZK43</accession>
<dbReference type="CDD" id="cd00156">
    <property type="entry name" value="REC"/>
    <property type="match status" value="1"/>
</dbReference>
<dbReference type="InterPro" id="IPR050595">
    <property type="entry name" value="Bact_response_regulator"/>
</dbReference>
<dbReference type="SMART" id="SM00448">
    <property type="entry name" value="REC"/>
    <property type="match status" value="1"/>
</dbReference>
<dbReference type="PANTHER" id="PTHR44591">
    <property type="entry name" value="STRESS RESPONSE REGULATOR PROTEIN 1"/>
    <property type="match status" value="1"/>
</dbReference>
<evidence type="ECO:0000259" key="6">
    <source>
        <dbReference type="PROSITE" id="PS50894"/>
    </source>
</evidence>
<feature type="modified residue" description="4-aspartylphosphate" evidence="4">
    <location>
        <position position="53"/>
    </location>
</feature>
<protein>
    <submittedName>
        <fullName evidence="7">Response regulator</fullName>
    </submittedName>
</protein>
<evidence type="ECO:0000256" key="3">
    <source>
        <dbReference type="PROSITE-ProRule" id="PRU00110"/>
    </source>
</evidence>
<dbReference type="InterPro" id="IPR008207">
    <property type="entry name" value="Sig_transdc_His_kin_Hpt_dom"/>
</dbReference>
<dbReference type="PANTHER" id="PTHR44591:SF3">
    <property type="entry name" value="RESPONSE REGULATORY DOMAIN-CONTAINING PROTEIN"/>
    <property type="match status" value="1"/>
</dbReference>
<dbReference type="Gene3D" id="1.20.120.160">
    <property type="entry name" value="HPT domain"/>
    <property type="match status" value="1"/>
</dbReference>
<dbReference type="Proteomes" id="UP000690515">
    <property type="component" value="Unassembled WGS sequence"/>
</dbReference>
<comment type="caution">
    <text evidence="7">The sequence shown here is derived from an EMBL/GenBank/DDBJ whole genome shotgun (WGS) entry which is preliminary data.</text>
</comment>
<dbReference type="InterPro" id="IPR011006">
    <property type="entry name" value="CheY-like_superfamily"/>
</dbReference>
<keyword evidence="2" id="KW-0902">Two-component regulatory system</keyword>
<dbReference type="PROSITE" id="PS50110">
    <property type="entry name" value="RESPONSE_REGULATORY"/>
    <property type="match status" value="1"/>
</dbReference>
<reference evidence="7 8" key="1">
    <citation type="submission" date="2021-04" db="EMBL/GenBank/DDBJ databases">
        <authorList>
            <person name="Pira H."/>
            <person name="Risdian C."/>
            <person name="Wink J."/>
        </authorList>
    </citation>
    <scope>NUCLEOTIDE SEQUENCE [LARGE SCALE GENOMIC DNA]</scope>
    <source>
        <strain evidence="7 8">WH53</strain>
    </source>
</reference>
<gene>
    <name evidence="7" type="ORF">KCG35_21275</name>
</gene>
<organism evidence="7 8">
    <name type="scientific">Zooshikella harenae</name>
    <dbReference type="NCBI Taxonomy" id="2827238"/>
    <lineage>
        <taxon>Bacteria</taxon>
        <taxon>Pseudomonadati</taxon>
        <taxon>Pseudomonadota</taxon>
        <taxon>Gammaproteobacteria</taxon>
        <taxon>Oceanospirillales</taxon>
        <taxon>Zooshikellaceae</taxon>
        <taxon>Zooshikella</taxon>
    </lineage>
</organism>